<gene>
    <name evidence="1" type="ORF">HHL01_03005</name>
</gene>
<evidence type="ECO:0000313" key="1">
    <source>
        <dbReference type="EMBL" id="NMF47155.1"/>
    </source>
</evidence>
<sequence>MKKNIFSKIVAKFYNKSLKLINTLSNDTDLKKLIDNSEIVSFDIFDTVILRKVLEPADIFTIVENLYNDEHKKLDIDFKSIRSKAEPEATKILTELNGTQSIGLDEIYAHIQKAQDLDSKTINTLKALEIEIELKFCVKNEYMHSFYQYCIDKDKKVIFTSDMYLPECVIKKILSDNGYTKFHQLFLSSVIRKSKSKGGLYPHILKELSCKPSKLLHIGDYYFADVINAMKEGIKPYYYKKTSEYALSHHSFKRLRELYPSKLSIEESIYFATIINKTFTQRNNNNENIWYDFGYVYCGIIYFGLTRWLTSQVIHQEIEHIFFLARDGYIMHKVYSLMNQGIKTPVSKYMYASRRAINIPTIYNGIDEYSIKVLCHFVPNLSVANYLDRVDIEAEKHIEKIKKVGFSDQNHTIETDSDKDKLAKLFHLLVDDICSNAAVERENLLTYLNQIGFMDTKKVAIVDIGWQGTIQNSLNKLMLLENNEINIHGYYLGTFQTAMKFAEKGFPMSGYMCNFSEPKNNFQVLSEGVHMLEFIFSAPHGSVIKFDKKNDDIVAIFEPNDFSNDKLNTINEFQKGAMDFISDFMAIERDYKKINIAPETAIKPISRLLKTPTYSESVNFGNLKHSEYVGANSHESYFAKTSDPLKMFLNPIKFKQTYSKSLWKAGFRKRYMRYILPENIYCYFRKH</sequence>
<dbReference type="InterPro" id="IPR036412">
    <property type="entry name" value="HAD-like_sf"/>
</dbReference>
<dbReference type="SUPFAM" id="SSF56784">
    <property type="entry name" value="HAD-like"/>
    <property type="match status" value="1"/>
</dbReference>
<evidence type="ECO:0000313" key="2">
    <source>
        <dbReference type="Proteomes" id="UP000519126"/>
    </source>
</evidence>
<dbReference type="Proteomes" id="UP000519126">
    <property type="component" value="Unassembled WGS sequence"/>
</dbReference>
<dbReference type="Gene3D" id="1.10.150.400">
    <property type="match status" value="1"/>
</dbReference>
<organism evidence="1 2">
    <name type="scientific">Pseudoalteromonas arctica</name>
    <dbReference type="NCBI Taxonomy" id="394751"/>
    <lineage>
        <taxon>Bacteria</taxon>
        <taxon>Pseudomonadati</taxon>
        <taxon>Pseudomonadota</taxon>
        <taxon>Gammaproteobacteria</taxon>
        <taxon>Alteromonadales</taxon>
        <taxon>Pseudoalteromonadaceae</taxon>
        <taxon>Pseudoalteromonas</taxon>
    </lineage>
</organism>
<reference evidence="1 2" key="1">
    <citation type="submission" date="2020-04" db="EMBL/GenBank/DDBJ databases">
        <title>Genome Sequencing and Assembley of Pseudoalteromonas artica.</title>
        <authorList>
            <person name="Akerly B."/>
            <person name="Cook G."/>
        </authorList>
    </citation>
    <scope>NUCLEOTIDE SEQUENCE [LARGE SCALE GENOMIC DNA]</scope>
    <source>
        <strain evidence="1 2">NEC-BIFX-0059</strain>
    </source>
</reference>
<dbReference type="InterPro" id="IPR023214">
    <property type="entry name" value="HAD_sf"/>
</dbReference>
<accession>A0A7X9U3Z0</accession>
<dbReference type="AlphaFoldDB" id="A0A7X9U3Z0"/>
<dbReference type="EMBL" id="JABBCX010000001">
    <property type="protein sequence ID" value="NMF47155.1"/>
    <property type="molecule type" value="Genomic_DNA"/>
</dbReference>
<dbReference type="RefSeq" id="WP_170071005.1">
    <property type="nucleotide sequence ID" value="NZ_JABBCX010000001.1"/>
</dbReference>
<name>A0A7X9U3Z0_9GAMM</name>
<protein>
    <submittedName>
        <fullName evidence="1">Uncharacterized protein</fullName>
    </submittedName>
</protein>
<proteinExistence type="predicted"/>
<dbReference type="Gene3D" id="3.40.50.1000">
    <property type="entry name" value="HAD superfamily/HAD-like"/>
    <property type="match status" value="1"/>
</dbReference>
<comment type="caution">
    <text evidence="1">The sequence shown here is derived from an EMBL/GenBank/DDBJ whole genome shotgun (WGS) entry which is preliminary data.</text>
</comment>